<dbReference type="Proteomes" id="UP000236544">
    <property type="component" value="Unassembled WGS sequence"/>
</dbReference>
<organism evidence="2 3">
    <name type="scientific">Lachancea quebecensis</name>
    <dbReference type="NCBI Taxonomy" id="1654605"/>
    <lineage>
        <taxon>Eukaryota</taxon>
        <taxon>Fungi</taxon>
        <taxon>Dikarya</taxon>
        <taxon>Ascomycota</taxon>
        <taxon>Saccharomycotina</taxon>
        <taxon>Saccharomycetes</taxon>
        <taxon>Saccharomycetales</taxon>
        <taxon>Saccharomycetaceae</taxon>
        <taxon>Lachancea</taxon>
    </lineage>
</organism>
<feature type="compositionally biased region" description="Polar residues" evidence="1">
    <location>
        <begin position="445"/>
        <end position="459"/>
    </location>
</feature>
<accession>A0A0P1KQ97</accession>
<dbReference type="AlphaFoldDB" id="A0A0P1KQ97"/>
<dbReference type="InterPro" id="IPR015915">
    <property type="entry name" value="Kelch-typ_b-propeller"/>
</dbReference>
<evidence type="ECO:0000256" key="1">
    <source>
        <dbReference type="SAM" id="MobiDB-lite"/>
    </source>
</evidence>
<name>A0A0P1KQ97_9SACH</name>
<dbReference type="PANTHER" id="PTHR23244:SF471">
    <property type="entry name" value="GUANINE NUCLEOTIDE-BINDING PROTEIN SUBUNIT BETA 1-RELATED"/>
    <property type="match status" value="1"/>
</dbReference>
<evidence type="ECO:0000313" key="3">
    <source>
        <dbReference type="Proteomes" id="UP000236544"/>
    </source>
</evidence>
<feature type="compositionally biased region" description="Basic and acidic residues" evidence="1">
    <location>
        <begin position="434"/>
        <end position="443"/>
    </location>
</feature>
<dbReference type="InterPro" id="IPR011043">
    <property type="entry name" value="Gal_Oxase/kelch_b-propeller"/>
</dbReference>
<keyword evidence="3" id="KW-1185">Reference proteome</keyword>
<dbReference type="OrthoDB" id="10251809at2759"/>
<gene>
    <name evidence="2" type="ORF">LAQU0_S01e16050g</name>
</gene>
<evidence type="ECO:0000313" key="2">
    <source>
        <dbReference type="EMBL" id="CUS20851.1"/>
    </source>
</evidence>
<dbReference type="SUPFAM" id="SSF50965">
    <property type="entry name" value="Galactose oxidase, central domain"/>
    <property type="match status" value="1"/>
</dbReference>
<dbReference type="PANTHER" id="PTHR23244">
    <property type="entry name" value="KELCH REPEAT DOMAIN"/>
    <property type="match status" value="1"/>
</dbReference>
<reference evidence="3" key="1">
    <citation type="submission" date="2015-10" db="EMBL/GenBank/DDBJ databases">
        <authorList>
            <person name="Devillers H."/>
        </authorList>
    </citation>
    <scope>NUCLEOTIDE SEQUENCE [LARGE SCALE GENOMIC DNA]</scope>
</reference>
<proteinExistence type="predicted"/>
<sequence>MQSGVSSISGSSDNSQLSLNLQNNAPVAGNYGVPVWTKDQYKSQYNAPPFLSNYVPGLRDALAQVPTERRKLDNERALMAYYSSKIHVSRHDSIISGCSNPSVGSDNSRRSARMKHALKATNKTFNDHGSPLRNAHDESKYSPEVFSKGYLNYCSKLPLPILESNKLLQRHNMWIPMTRWDIRQKNSESEGPALSHNGGSKEIDDRLFTDVKIHPAEYPSNQNTFVGSMTMPPLFGEMKLPPFAYQCTVDLDDKIYTLGGLTSSYLYSDEAPDLNSFHVDGVPNLPPPLLDNVVNNPCMVNNHDLYVISSSSSRVQKPATTGQIPPPLLCMTGSVLTKRHIFYYGGFEIKTETTLDEQTGKLYLKKRAYLHNTAYILDVVTFKFTKVELVAQPTKFNAYPATVPRFGHAQVSVQLNPTTSPKCAACSASSSSESKTEDFKRDNGGASSPISQPLDLRSQSETSLTAEKVINTKLSNSLNSGVFTVIVMGGYRQVNEDEYETLSDLWKLEVTVTARGKRNYFKFADTALATPFARVLNEQEGGTWPGARAFHACAVYDTELLRSYSSEPKLLENLRANFCIEPETLSPGVMSPGEKAPPITRRSELYENPHIHNYGDSTCSGAWNGHKGNPNPQYTGKTLLVHGGSDKEHVYGDMWWFDLDNEEWSLVPTYVKRTDSKCHSNEVQLPLVGHTLVRIASNAVLTGGLSQDDVDKLWSKKKAEGAPKTPVPPSLGGALHLLDLSSLVLKPFLLGTDPNESQRAENIGWPKLLRFICAPGMHKNGFVYLVGGVMFNVNKVEELYLRGTMTVFILPIITTPKVVTI</sequence>
<feature type="region of interest" description="Disordered" evidence="1">
    <location>
        <begin position="434"/>
        <end position="459"/>
    </location>
</feature>
<dbReference type="EMBL" id="LN890560">
    <property type="protein sequence ID" value="CUS20851.1"/>
    <property type="molecule type" value="Genomic_DNA"/>
</dbReference>
<protein>
    <submittedName>
        <fullName evidence="2">LAQU0S01e16050g1_1</fullName>
    </submittedName>
</protein>
<dbReference type="Gene3D" id="2.120.10.80">
    <property type="entry name" value="Kelch-type beta propeller"/>
    <property type="match status" value="2"/>
</dbReference>